<dbReference type="EMBL" id="BAAAUT010000022">
    <property type="protein sequence ID" value="GAA3137434.1"/>
    <property type="molecule type" value="Genomic_DNA"/>
</dbReference>
<keyword evidence="2" id="KW-1185">Reference proteome</keyword>
<dbReference type="RefSeq" id="WP_344859902.1">
    <property type="nucleotide sequence ID" value="NZ_BAAAUT010000022.1"/>
</dbReference>
<gene>
    <name evidence="1" type="ORF">GCM10010466_30400</name>
</gene>
<protein>
    <recommendedName>
        <fullName evidence="3">DUF3817 domain-containing protein</fullName>
    </recommendedName>
</protein>
<evidence type="ECO:0000313" key="2">
    <source>
        <dbReference type="Proteomes" id="UP001500320"/>
    </source>
</evidence>
<accession>A0ABP6N5R9</accession>
<name>A0ABP6N5R9_9ACTN</name>
<proteinExistence type="predicted"/>
<evidence type="ECO:0000313" key="1">
    <source>
        <dbReference type="EMBL" id="GAA3137434.1"/>
    </source>
</evidence>
<sequence length="95" mass="9741">MTPLRVLRIAAGLEAASLAVLLANLLTVHSEAITTPTGPVHGMSYLVVIATASMAPSAAPSGTRWRAFVPGVGGLLALRHLRAHSPQPARAAQEG</sequence>
<comment type="caution">
    <text evidence="1">The sequence shown here is derived from an EMBL/GenBank/DDBJ whole genome shotgun (WGS) entry which is preliminary data.</text>
</comment>
<dbReference type="Proteomes" id="UP001500320">
    <property type="component" value="Unassembled WGS sequence"/>
</dbReference>
<reference evidence="2" key="1">
    <citation type="journal article" date="2019" name="Int. J. Syst. Evol. Microbiol.">
        <title>The Global Catalogue of Microorganisms (GCM) 10K type strain sequencing project: providing services to taxonomists for standard genome sequencing and annotation.</title>
        <authorList>
            <consortium name="The Broad Institute Genomics Platform"/>
            <consortium name="The Broad Institute Genome Sequencing Center for Infectious Disease"/>
            <person name="Wu L."/>
            <person name="Ma J."/>
        </authorList>
    </citation>
    <scope>NUCLEOTIDE SEQUENCE [LARGE SCALE GENOMIC DNA]</scope>
    <source>
        <strain evidence="2">JCM 9373</strain>
    </source>
</reference>
<evidence type="ECO:0008006" key="3">
    <source>
        <dbReference type="Google" id="ProtNLM"/>
    </source>
</evidence>
<organism evidence="1 2">
    <name type="scientific">Planomonospora alba</name>
    <dbReference type="NCBI Taxonomy" id="161354"/>
    <lineage>
        <taxon>Bacteria</taxon>
        <taxon>Bacillati</taxon>
        <taxon>Actinomycetota</taxon>
        <taxon>Actinomycetes</taxon>
        <taxon>Streptosporangiales</taxon>
        <taxon>Streptosporangiaceae</taxon>
        <taxon>Planomonospora</taxon>
    </lineage>
</organism>